<evidence type="ECO:0000313" key="8">
    <source>
        <dbReference type="EMBL" id="CAF1260492.1"/>
    </source>
</evidence>
<evidence type="ECO:0000259" key="5">
    <source>
        <dbReference type="Pfam" id="PF00551"/>
    </source>
</evidence>
<dbReference type="Pfam" id="PF00551">
    <property type="entry name" value="Formyl_trans_N"/>
    <property type="match status" value="1"/>
</dbReference>
<evidence type="ECO:0000313" key="9">
    <source>
        <dbReference type="EMBL" id="CAF1540684.1"/>
    </source>
</evidence>
<keyword evidence="11" id="KW-1185">Reference proteome</keyword>
<dbReference type="InterPro" id="IPR002376">
    <property type="entry name" value="Formyl_transf_N"/>
</dbReference>
<dbReference type="InterPro" id="IPR000115">
    <property type="entry name" value="PRibGlycinamide_synth"/>
</dbReference>
<organism evidence="8 10">
    <name type="scientific">Rotaria sordida</name>
    <dbReference type="NCBI Taxonomy" id="392033"/>
    <lineage>
        <taxon>Eukaryota</taxon>
        <taxon>Metazoa</taxon>
        <taxon>Spiralia</taxon>
        <taxon>Gnathifera</taxon>
        <taxon>Rotifera</taxon>
        <taxon>Eurotatoria</taxon>
        <taxon>Bdelloidea</taxon>
        <taxon>Philodinida</taxon>
        <taxon>Philodinidae</taxon>
        <taxon>Rotaria</taxon>
    </lineage>
</organism>
<reference evidence="8" key="1">
    <citation type="submission" date="2021-02" db="EMBL/GenBank/DDBJ databases">
        <authorList>
            <person name="Nowell W R."/>
        </authorList>
    </citation>
    <scope>NUCLEOTIDE SEQUENCE</scope>
</reference>
<feature type="compositionally biased region" description="Polar residues" evidence="4">
    <location>
        <begin position="16"/>
        <end position="41"/>
    </location>
</feature>
<dbReference type="InterPro" id="IPR020561">
    <property type="entry name" value="PRibGlycinamid_synth_ATP-grasp"/>
</dbReference>
<dbReference type="Gene3D" id="3.40.50.20">
    <property type="match status" value="1"/>
</dbReference>
<evidence type="ECO:0000259" key="7">
    <source>
        <dbReference type="Pfam" id="PF02844"/>
    </source>
</evidence>
<protein>
    <submittedName>
        <fullName evidence="8">Uncharacterized protein</fullName>
    </submittedName>
</protein>
<dbReference type="SUPFAM" id="SSF56059">
    <property type="entry name" value="Glutathione synthetase ATP-binding domain-like"/>
    <property type="match status" value="1"/>
</dbReference>
<proteinExistence type="predicted"/>
<feature type="compositionally biased region" description="Basic and acidic residues" evidence="4">
    <location>
        <begin position="625"/>
        <end position="634"/>
    </location>
</feature>
<dbReference type="PANTHER" id="PTHR43472:SF1">
    <property type="entry name" value="PHOSPHORIBOSYLAMINE--GLYCINE LIGASE, CHLOROPLASTIC"/>
    <property type="match status" value="1"/>
</dbReference>
<feature type="region of interest" description="Disordered" evidence="4">
    <location>
        <begin position="1"/>
        <end position="41"/>
    </location>
</feature>
<evidence type="ECO:0000256" key="4">
    <source>
        <dbReference type="SAM" id="MobiDB-lite"/>
    </source>
</evidence>
<dbReference type="EMBL" id="CAJNOH010001921">
    <property type="protein sequence ID" value="CAF1260492.1"/>
    <property type="molecule type" value="Genomic_DNA"/>
</dbReference>
<keyword evidence="1" id="KW-0436">Ligase</keyword>
<evidence type="ECO:0000313" key="11">
    <source>
        <dbReference type="Proteomes" id="UP000663870"/>
    </source>
</evidence>
<dbReference type="Gene3D" id="3.90.650.10">
    <property type="entry name" value="PurM-like C-terminal domain"/>
    <property type="match status" value="1"/>
</dbReference>
<dbReference type="Gene3D" id="3.40.50.170">
    <property type="entry name" value="Formyl transferase, N-terminal domain"/>
    <property type="match status" value="1"/>
</dbReference>
<feature type="region of interest" description="Disordered" evidence="4">
    <location>
        <begin position="618"/>
        <end position="666"/>
    </location>
</feature>
<dbReference type="EMBL" id="CAJNOL010002991">
    <property type="protein sequence ID" value="CAF1540684.1"/>
    <property type="molecule type" value="Genomic_DNA"/>
</dbReference>
<evidence type="ECO:0000256" key="3">
    <source>
        <dbReference type="ARBA" id="ARBA00022840"/>
    </source>
</evidence>
<dbReference type="Pfam" id="PF02844">
    <property type="entry name" value="GARS_N"/>
    <property type="match status" value="1"/>
</dbReference>
<dbReference type="Proteomes" id="UP000663854">
    <property type="component" value="Unassembled WGS sequence"/>
</dbReference>
<sequence>MSQANNRGGGNKRSRISSSGAYRQRENQSSSSSTNVAQTQSGVIIDNETELSSEIIKEQLNSVDDIITQPIIEVPTKRLLHLKELGGNLFVSSSTKIYSKILQKLFDRVLFTKSLNNDVNTSPSDLRVFERVLARSDDNDAYSTCTSLVQPMSATILVLGLTSCEHALVWKLLQRRNFKILISPGNSGITIDQSNIILSTIFQTEKDILDYIDTKQIDLIISLNKTYYFEELEARLCERGLHYLGCSVDTLALSDNQLNAKQFMSKHKIPTLDWIHCLNEEDVEKYLNKYPNQEQWIIRATNGNGLINCKTREETIQTVKAVFEDHIFGKLNQSIIVEHGYSIENNQICILYIVSDGDGDYTQLPIIQSDPLRMGAYGPCPYLTSKQLSYIRRRIVERTLRCSPTIRHLFGFRLLIQGINYNQVYLLDYLSTFEEPEAEILLSLCEPDIFLQYALDLPSVPILPLISKKRRIHCVNTTITSTTKNSLNISNKILLGATKNNKVKIFHNQTDININNNGTNETNIIITNGERIFNVLGYGSTLQEAQIQSVLACEYIKQHTNIDDLLFKSDIGAEAIEWYKTHGDRHHSSTGGLTNGKKKKIKKKKSIITMINKRRGLTTRRRNIKSSEQEKDNENEQIETTDDDDDDDEDDDDENEPMDFERAFGSTSDIPKLEHMDIHQNNGNFDDLNIHEDIGLARMIESLLGSLSSTLNVELNGQQWPVMPPLFTWIYQHSGFSQDEMFEYFNCGVDYLLLVDHTKTNIDDILRQLTETHTSSYFLGTFISINTTPTRKPIRLPQQPIIISPRPRTIQLKNISFKYPKPYQTATALTNNTLPIVIKDRMKQPIANDKTRCAVLISTNDTSLLSLLAYSTSTLECAFEIVLVLSTLASLSDIARVNELYPSVVTKVIQPKKYAARHYDLDQKVDDELQLHGCELVILDRYACRLSPSFIMAWRGRLLNIHSSLLPSFRHSTSPIRDALQAGVRITGITVHFIGESDTDNDGPIIAQESVSVSPLETEIQLENRLRTLEQQLYPKAIDMVASGKIIYQGKRRMGKTNSITTIIPSSY</sequence>
<name>A0A815AS21_9BILA</name>
<comment type="caution">
    <text evidence="8">The sequence shown here is derived from an EMBL/GenBank/DDBJ whole genome shotgun (WGS) entry which is preliminary data.</text>
</comment>
<feature type="region of interest" description="Disordered" evidence="4">
    <location>
        <begin position="583"/>
        <end position="603"/>
    </location>
</feature>
<dbReference type="GO" id="GO:0005524">
    <property type="term" value="F:ATP binding"/>
    <property type="evidence" value="ECO:0007669"/>
    <property type="project" value="UniProtKB-KW"/>
</dbReference>
<dbReference type="GO" id="GO:0004637">
    <property type="term" value="F:phosphoribosylamine-glycine ligase activity"/>
    <property type="evidence" value="ECO:0007669"/>
    <property type="project" value="InterPro"/>
</dbReference>
<accession>A0A815AS21</accession>
<dbReference type="Gene3D" id="3.90.600.10">
    <property type="entry name" value="Phosphoribosylglycinamide synthetase, C-terminal domain"/>
    <property type="match status" value="1"/>
</dbReference>
<keyword evidence="2" id="KW-0547">Nucleotide-binding</keyword>
<dbReference type="SUPFAM" id="SSF56042">
    <property type="entry name" value="PurM C-terminal domain-like"/>
    <property type="match status" value="1"/>
</dbReference>
<dbReference type="InterPro" id="IPR020562">
    <property type="entry name" value="PRibGlycinamide_synth_N"/>
</dbReference>
<evidence type="ECO:0000259" key="6">
    <source>
        <dbReference type="Pfam" id="PF01071"/>
    </source>
</evidence>
<feature type="domain" description="Formyl transferase N-terminal" evidence="5">
    <location>
        <begin position="852"/>
        <end position="1038"/>
    </location>
</feature>
<dbReference type="InterPro" id="IPR037123">
    <property type="entry name" value="PRibGlycinamide_synth_C_sf"/>
</dbReference>
<evidence type="ECO:0000256" key="2">
    <source>
        <dbReference type="ARBA" id="ARBA00022741"/>
    </source>
</evidence>
<dbReference type="SUPFAM" id="SSF53328">
    <property type="entry name" value="Formyltransferase"/>
    <property type="match status" value="1"/>
</dbReference>
<feature type="domain" description="Phosphoribosylglycinamide synthetase ATP-grasp (A)" evidence="6">
    <location>
        <begin position="260"/>
        <end position="401"/>
    </location>
</feature>
<gene>
    <name evidence="9" type="ORF">JXQ802_LOCUS42924</name>
    <name evidence="8" type="ORF">PYM288_LOCUS27853</name>
</gene>
<dbReference type="GO" id="GO:0009113">
    <property type="term" value="P:purine nucleobase biosynthetic process"/>
    <property type="evidence" value="ECO:0007669"/>
    <property type="project" value="InterPro"/>
</dbReference>
<dbReference type="AlphaFoldDB" id="A0A815AS21"/>
<dbReference type="Proteomes" id="UP000663870">
    <property type="component" value="Unassembled WGS sequence"/>
</dbReference>
<feature type="domain" description="Phosphoribosylglycinamide synthetase N-terminal" evidence="7">
    <location>
        <begin position="155"/>
        <end position="247"/>
    </location>
</feature>
<dbReference type="Pfam" id="PF01071">
    <property type="entry name" value="GARS_A"/>
    <property type="match status" value="1"/>
</dbReference>
<evidence type="ECO:0000256" key="1">
    <source>
        <dbReference type="ARBA" id="ARBA00022598"/>
    </source>
</evidence>
<dbReference type="InterPro" id="IPR036477">
    <property type="entry name" value="Formyl_transf_N_sf"/>
</dbReference>
<feature type="compositionally biased region" description="Acidic residues" evidence="4">
    <location>
        <begin position="635"/>
        <end position="658"/>
    </location>
</feature>
<dbReference type="PANTHER" id="PTHR43472">
    <property type="entry name" value="PHOSPHORIBOSYLAMINE--GLYCINE LIGASE"/>
    <property type="match status" value="1"/>
</dbReference>
<keyword evidence="3" id="KW-0067">ATP-binding</keyword>
<dbReference type="InterPro" id="IPR036676">
    <property type="entry name" value="PurM-like_C_sf"/>
</dbReference>
<dbReference type="SMART" id="SM01209">
    <property type="entry name" value="GARS_A"/>
    <property type="match status" value="1"/>
</dbReference>
<evidence type="ECO:0000313" key="10">
    <source>
        <dbReference type="Proteomes" id="UP000663854"/>
    </source>
</evidence>